<protein>
    <submittedName>
        <fullName evidence="2">Uncharacterized protein</fullName>
    </submittedName>
</protein>
<evidence type="ECO:0000313" key="2">
    <source>
        <dbReference type="EMBL" id="CAB0001709.1"/>
    </source>
</evidence>
<feature type="compositionally biased region" description="Polar residues" evidence="1">
    <location>
        <begin position="10"/>
        <end position="22"/>
    </location>
</feature>
<evidence type="ECO:0000313" key="3">
    <source>
        <dbReference type="Proteomes" id="UP000479000"/>
    </source>
</evidence>
<feature type="compositionally biased region" description="Basic and acidic residues" evidence="1">
    <location>
        <begin position="23"/>
        <end position="45"/>
    </location>
</feature>
<name>A0A6H5GJ20_9HEMI</name>
<reference evidence="2 3" key="1">
    <citation type="submission" date="2020-02" db="EMBL/GenBank/DDBJ databases">
        <authorList>
            <person name="Ferguson B K."/>
        </authorList>
    </citation>
    <scope>NUCLEOTIDE SEQUENCE [LARGE SCALE GENOMIC DNA]</scope>
</reference>
<organism evidence="2 3">
    <name type="scientific">Nesidiocoris tenuis</name>
    <dbReference type="NCBI Taxonomy" id="355587"/>
    <lineage>
        <taxon>Eukaryota</taxon>
        <taxon>Metazoa</taxon>
        <taxon>Ecdysozoa</taxon>
        <taxon>Arthropoda</taxon>
        <taxon>Hexapoda</taxon>
        <taxon>Insecta</taxon>
        <taxon>Pterygota</taxon>
        <taxon>Neoptera</taxon>
        <taxon>Paraneoptera</taxon>
        <taxon>Hemiptera</taxon>
        <taxon>Heteroptera</taxon>
        <taxon>Panheteroptera</taxon>
        <taxon>Cimicomorpha</taxon>
        <taxon>Miridae</taxon>
        <taxon>Dicyphina</taxon>
        <taxon>Nesidiocoris</taxon>
    </lineage>
</organism>
<dbReference type="Proteomes" id="UP000479000">
    <property type="component" value="Unassembled WGS sequence"/>
</dbReference>
<sequence length="129" mass="15285">AYLPLKQGRQIHNPNRSQTHNQIRSETHNETETQTHNRNRTQEKNRRIKRGAGRSREKGRWPINQLQSSVGRPVVTAPRTGTIKPVIRRSPRYRELEMFRRLTIRRLFCSPPFPATFPRGPRLIETLWN</sequence>
<dbReference type="EMBL" id="CADCXU010011314">
    <property type="protein sequence ID" value="CAB0001709.1"/>
    <property type="molecule type" value="Genomic_DNA"/>
</dbReference>
<feature type="region of interest" description="Disordered" evidence="1">
    <location>
        <begin position="1"/>
        <end position="83"/>
    </location>
</feature>
<accession>A0A6H5GJ20</accession>
<feature type="non-terminal residue" evidence="2">
    <location>
        <position position="1"/>
    </location>
</feature>
<proteinExistence type="predicted"/>
<dbReference type="AlphaFoldDB" id="A0A6H5GJ20"/>
<gene>
    <name evidence="2" type="ORF">NTEN_LOCUS7496</name>
</gene>
<keyword evidence="3" id="KW-1185">Reference proteome</keyword>
<evidence type="ECO:0000256" key="1">
    <source>
        <dbReference type="SAM" id="MobiDB-lite"/>
    </source>
</evidence>